<feature type="transmembrane region" description="Helical" evidence="8">
    <location>
        <begin position="742"/>
        <end position="761"/>
    </location>
</feature>
<evidence type="ECO:0000256" key="5">
    <source>
        <dbReference type="ARBA" id="ARBA00022989"/>
    </source>
</evidence>
<feature type="transmembrane region" description="Helical" evidence="8">
    <location>
        <begin position="1036"/>
        <end position="1057"/>
    </location>
</feature>
<dbReference type="FunFam" id="1.20.1740.10:FF:000039">
    <property type="entry name" value="Neutral amino acid transporter (Eurofung)"/>
    <property type="match status" value="1"/>
</dbReference>
<dbReference type="InterPro" id="IPR036259">
    <property type="entry name" value="MFS_trans_sf"/>
</dbReference>
<protein>
    <recommendedName>
        <fullName evidence="9">Major facilitator superfamily (MFS) profile domain-containing protein</fullName>
    </recommendedName>
</protein>
<dbReference type="PANTHER" id="PTHR48020:SF26">
    <property type="entry name" value="MYO-INOSITOL TRANSPORTER, PUTATIVE (AFU_ORTHOLOGUE AFUA_4G01560)-RELATED"/>
    <property type="match status" value="1"/>
</dbReference>
<dbReference type="FunFam" id="1.20.1250.20:FF:000100">
    <property type="entry name" value="MFS sugar transporter, putative"/>
    <property type="match status" value="1"/>
</dbReference>
<feature type="transmembrane region" description="Helical" evidence="8">
    <location>
        <begin position="878"/>
        <end position="901"/>
    </location>
</feature>
<dbReference type="NCBIfam" id="TIGR00879">
    <property type="entry name" value="SP"/>
    <property type="match status" value="1"/>
</dbReference>
<feature type="transmembrane region" description="Helical" evidence="8">
    <location>
        <begin position="955"/>
        <end position="976"/>
    </location>
</feature>
<dbReference type="Pfam" id="PF01490">
    <property type="entry name" value="Aa_trans"/>
    <property type="match status" value="1"/>
</dbReference>
<keyword evidence="6 8" id="KW-0472">Membrane</keyword>
<feature type="transmembrane region" description="Helical" evidence="8">
    <location>
        <begin position="194"/>
        <end position="215"/>
    </location>
</feature>
<feature type="transmembrane region" description="Helical" evidence="8">
    <location>
        <begin position="460"/>
        <end position="478"/>
    </location>
</feature>
<feature type="transmembrane region" description="Helical" evidence="8">
    <location>
        <begin position="120"/>
        <end position="139"/>
    </location>
</feature>
<dbReference type="PRINTS" id="PR00171">
    <property type="entry name" value="SUGRTRNSPORT"/>
</dbReference>
<dbReference type="InterPro" id="IPR005829">
    <property type="entry name" value="Sugar_transporter_CS"/>
</dbReference>
<feature type="transmembrane region" description="Helical" evidence="8">
    <location>
        <begin position="827"/>
        <end position="849"/>
    </location>
</feature>
<feature type="transmembrane region" description="Helical" evidence="8">
    <location>
        <begin position="921"/>
        <end position="943"/>
    </location>
</feature>
<evidence type="ECO:0000256" key="7">
    <source>
        <dbReference type="SAM" id="MobiDB-lite"/>
    </source>
</evidence>
<dbReference type="AlphaFoldDB" id="A0A8H6QCF1"/>
<comment type="caution">
    <text evidence="10">The sequence shown here is derived from an EMBL/GenBank/DDBJ whole genome shotgun (WGS) entry which is preliminary data.</text>
</comment>
<feature type="transmembrane region" description="Helical" evidence="8">
    <location>
        <begin position="252"/>
        <end position="274"/>
    </location>
</feature>
<dbReference type="PANTHER" id="PTHR48020">
    <property type="entry name" value="PROTON MYO-INOSITOL COTRANSPORTER"/>
    <property type="match status" value="1"/>
</dbReference>
<feature type="region of interest" description="Disordered" evidence="7">
    <location>
        <begin position="1"/>
        <end position="51"/>
    </location>
</feature>
<feature type="transmembrane region" description="Helical" evidence="8">
    <location>
        <begin position="1069"/>
        <end position="1090"/>
    </location>
</feature>
<dbReference type="EMBL" id="JACBAE010001228">
    <property type="protein sequence ID" value="KAF7169959.1"/>
    <property type="molecule type" value="Genomic_DNA"/>
</dbReference>
<dbReference type="Gene3D" id="1.20.1740.10">
    <property type="entry name" value="Amino acid/polyamine transporter I"/>
    <property type="match status" value="1"/>
</dbReference>
<dbReference type="PROSITE" id="PS00217">
    <property type="entry name" value="SUGAR_TRANSPORT_2"/>
    <property type="match status" value="1"/>
</dbReference>
<dbReference type="InterPro" id="IPR003663">
    <property type="entry name" value="Sugar/inositol_transpt"/>
</dbReference>
<dbReference type="PROSITE" id="PS50850">
    <property type="entry name" value="MFS"/>
    <property type="match status" value="1"/>
</dbReference>
<dbReference type="SUPFAM" id="SSF103473">
    <property type="entry name" value="MFS general substrate transporter"/>
    <property type="match status" value="1"/>
</dbReference>
<name>A0A8H6QCF1_9EURO</name>
<feature type="compositionally biased region" description="Basic and acidic residues" evidence="7">
    <location>
        <begin position="14"/>
        <end position="28"/>
    </location>
</feature>
<feature type="transmembrane region" description="Helical" evidence="8">
    <location>
        <begin position="433"/>
        <end position="454"/>
    </location>
</feature>
<comment type="similarity">
    <text evidence="2">Belongs to the major facilitator superfamily. Sugar transporter (TC 2.A.1.1) family.</text>
</comment>
<evidence type="ECO:0000259" key="9">
    <source>
        <dbReference type="PROSITE" id="PS50850"/>
    </source>
</evidence>
<feature type="domain" description="Major facilitator superfamily (MFS) profile" evidence="9">
    <location>
        <begin position="125"/>
        <end position="554"/>
    </location>
</feature>
<sequence>MGEKTSDPEAPSLSHHETSISIEKREGDAATAREWARDVDKSTTTNTKLRNPLAELSREQLLNDVEAFAKEKDLEHILADLRKGALVAQDPRAFEQMDELTESEKELLRREKTHRWSQPFMMYFMTVLCAGSAIVQGMDQTAVNGAQEFYFAEFGVTDTWLQGLLNGAPYLCSAVIGCWTTAPLNRWFGRRGCIFISCFISFAASFWMAAAHTWWNLLLGRFLLGFAVGAKSTTTPVYGAECSPANIRGALVMMWQMWTAFGIMLGYIASVAFMDVSHPTIPGFNWRLMLGSTAIPPFFVCMQVYFCPESPRWYMMRNRYHDAYKALCKFRPSTFQAARDLYYIHAALKVEERLREGKHLFHEMFTIPRNRRAAQSSFFFCGVNAIMYYSSSMFREAGFDTRKALVTSLGCGITNWIFALPAVYTIDTFGRRNLLLTTFPLMCIFLLFTGFSFYIPDQTSRTACVATGIYLFMIVYSPGEGPVPFTYSAEAFPLYIRDIGMSFATATTWGFNFIVSLTWPSLNKSFTPTGAFGWYAAWNLFGWIFCYFCLPETKALSLEELDQVFSVPTTKHINHYRAMLPWDVVTYTNINGCREEWSTRRGPRLRVLPLSHRDAVAVLYLRWKSGARSLTCQYQVLVTQCNWDDEEHPGLDTGFLIAFSTRPGSRSTRPQPSLSSLVRVAIMGSMLEGGSRPAADADVDADHVHPEAVSDGERDFEKQDSKPEYQDAFGDEEYAEVKYKTLSWWQCGFLMVAETVSLGILSLPAVVAALGLVPAIILLVALGLMSTYTGYTIGQFKWRYPFIHSMGDAGEVIMGRFGRELFGTGQLLLVVFIMASHILTFTVAMNSITDHGTCSIVFGVVGLVISFVLCLPRTLAKVSFLSIASFISVSSAVLIVMIAVGVERPWHGGINATVDTSLYKAFLAVCNIVFSFSGHVAFFGFMAELKNPRDYPKSLFLLQGIDTCLYIVAAVVIYCYAGDDVTSPALGSASETVKKVAYGIALPTIIIGGVVNGHVACKYIYVRMWRHSDRMHKRDLVATGSWVLIGLATWIVAWIIAEAIPVFNNLLSLVASLFASWFTYGFSALFWLYLNKGRFFSTPMKTALTILNVVIMGIACCICGLGLYVSGKALHDDPGSTSFSCANNA</sequence>
<dbReference type="InterPro" id="IPR050814">
    <property type="entry name" value="Myo-inositol_Transporter"/>
</dbReference>
<evidence type="ECO:0000256" key="6">
    <source>
        <dbReference type="ARBA" id="ARBA00023136"/>
    </source>
</evidence>
<feature type="transmembrane region" description="Helical" evidence="8">
    <location>
        <begin position="286"/>
        <end position="307"/>
    </location>
</feature>
<dbReference type="Gene3D" id="1.20.1250.20">
    <property type="entry name" value="MFS general substrate transporter like domains"/>
    <property type="match status" value="1"/>
</dbReference>
<dbReference type="InterPro" id="IPR020846">
    <property type="entry name" value="MFS_dom"/>
</dbReference>
<dbReference type="GO" id="GO:0015791">
    <property type="term" value="P:polyol transmembrane transport"/>
    <property type="evidence" value="ECO:0007669"/>
    <property type="project" value="UniProtKB-ARBA"/>
</dbReference>
<dbReference type="InterPro" id="IPR005828">
    <property type="entry name" value="MFS_sugar_transport-like"/>
</dbReference>
<proteinExistence type="inferred from homology"/>
<gene>
    <name evidence="10" type="ORF">CNMCM5623_002483</name>
</gene>
<feature type="transmembrane region" description="Helical" evidence="8">
    <location>
        <begin position="996"/>
        <end position="1015"/>
    </location>
</feature>
<dbReference type="GO" id="GO:0015798">
    <property type="term" value="P:myo-inositol transport"/>
    <property type="evidence" value="ECO:0007669"/>
    <property type="project" value="UniProtKB-ARBA"/>
</dbReference>
<evidence type="ECO:0000256" key="1">
    <source>
        <dbReference type="ARBA" id="ARBA00004141"/>
    </source>
</evidence>
<feature type="transmembrane region" description="Helical" evidence="8">
    <location>
        <begin position="855"/>
        <end position="871"/>
    </location>
</feature>
<feature type="transmembrane region" description="Helical" evidence="8">
    <location>
        <begin position="499"/>
        <end position="519"/>
    </location>
</feature>
<keyword evidence="4 8" id="KW-0812">Transmembrane</keyword>
<dbReference type="GO" id="GO:0016020">
    <property type="term" value="C:membrane"/>
    <property type="evidence" value="ECO:0007669"/>
    <property type="project" value="UniProtKB-SubCell"/>
</dbReference>
<evidence type="ECO:0000313" key="11">
    <source>
        <dbReference type="Proteomes" id="UP000654922"/>
    </source>
</evidence>
<evidence type="ECO:0000256" key="2">
    <source>
        <dbReference type="ARBA" id="ARBA00010992"/>
    </source>
</evidence>
<organism evidence="10 11">
    <name type="scientific">Aspergillus felis</name>
    <dbReference type="NCBI Taxonomy" id="1287682"/>
    <lineage>
        <taxon>Eukaryota</taxon>
        <taxon>Fungi</taxon>
        <taxon>Dikarya</taxon>
        <taxon>Ascomycota</taxon>
        <taxon>Pezizomycotina</taxon>
        <taxon>Eurotiomycetes</taxon>
        <taxon>Eurotiomycetidae</taxon>
        <taxon>Eurotiales</taxon>
        <taxon>Aspergillaceae</taxon>
        <taxon>Aspergillus</taxon>
        <taxon>Aspergillus subgen. Fumigati</taxon>
    </lineage>
</organism>
<evidence type="ECO:0000256" key="4">
    <source>
        <dbReference type="ARBA" id="ARBA00022692"/>
    </source>
</evidence>
<dbReference type="Pfam" id="PF00083">
    <property type="entry name" value="Sugar_tr"/>
    <property type="match status" value="1"/>
</dbReference>
<keyword evidence="5 8" id="KW-1133">Transmembrane helix</keyword>
<feature type="transmembrane region" description="Helical" evidence="8">
    <location>
        <begin position="373"/>
        <end position="392"/>
    </location>
</feature>
<dbReference type="OrthoDB" id="5290825at2759"/>
<keyword evidence="3" id="KW-0813">Transport</keyword>
<feature type="transmembrane region" description="Helical" evidence="8">
    <location>
        <begin position="159"/>
        <end position="182"/>
    </location>
</feature>
<dbReference type="Proteomes" id="UP000654922">
    <property type="component" value="Unassembled WGS sequence"/>
</dbReference>
<comment type="subcellular location">
    <subcellularLocation>
        <location evidence="1">Membrane</location>
        <topology evidence="1">Multi-pass membrane protein</topology>
    </subcellularLocation>
</comment>
<evidence type="ECO:0000313" key="10">
    <source>
        <dbReference type="EMBL" id="KAF7169959.1"/>
    </source>
</evidence>
<reference evidence="10" key="1">
    <citation type="submission" date="2020-06" db="EMBL/GenBank/DDBJ databases">
        <title>Draft genome sequences of strains closely related to Aspergillus parafelis and Aspergillus hiratsukae.</title>
        <authorList>
            <person name="Dos Santos R.A.C."/>
            <person name="Rivero-Menendez O."/>
            <person name="Steenwyk J.L."/>
            <person name="Mead M.E."/>
            <person name="Goldman G.H."/>
            <person name="Alastruey-Izquierdo A."/>
            <person name="Rokas A."/>
        </authorList>
    </citation>
    <scope>NUCLEOTIDE SEQUENCE</scope>
    <source>
        <strain evidence="10">CNM-CM5623</strain>
    </source>
</reference>
<dbReference type="GO" id="GO:0022857">
    <property type="term" value="F:transmembrane transporter activity"/>
    <property type="evidence" value="ECO:0007669"/>
    <property type="project" value="InterPro"/>
</dbReference>
<evidence type="ECO:0000256" key="8">
    <source>
        <dbReference type="SAM" id="Phobius"/>
    </source>
</evidence>
<evidence type="ECO:0000256" key="3">
    <source>
        <dbReference type="ARBA" id="ARBA00022448"/>
    </source>
</evidence>
<accession>A0A8H6QCF1</accession>
<dbReference type="InterPro" id="IPR013057">
    <property type="entry name" value="AA_transpt_TM"/>
</dbReference>
<feature type="transmembrane region" description="Helical" evidence="8">
    <location>
        <begin position="1102"/>
        <end position="1125"/>
    </location>
</feature>
<feature type="transmembrane region" description="Helical" evidence="8">
    <location>
        <begin position="531"/>
        <end position="550"/>
    </location>
</feature>
<feature type="transmembrane region" description="Helical" evidence="8">
    <location>
        <begin position="767"/>
        <end position="791"/>
    </location>
</feature>
<feature type="transmembrane region" description="Helical" evidence="8">
    <location>
        <begin position="404"/>
        <end position="426"/>
    </location>
</feature>